<proteinExistence type="predicted"/>
<dbReference type="eggNOG" id="COG3591">
    <property type="taxonomic scope" value="Bacteria"/>
</dbReference>
<organism evidence="4">
    <name type="scientific">Desulfovibrio sp. U5L</name>
    <dbReference type="NCBI Taxonomy" id="596152"/>
    <lineage>
        <taxon>Bacteria</taxon>
        <taxon>Pseudomonadati</taxon>
        <taxon>Thermodesulfobacteriota</taxon>
        <taxon>Desulfovibrionia</taxon>
        <taxon>Desulfovibrionales</taxon>
        <taxon>Desulfovibrionaceae</taxon>
        <taxon>Desulfovibrio</taxon>
    </lineage>
</organism>
<dbReference type="PANTHER" id="PTHR21248">
    <property type="entry name" value="CARDIOLIPIN SYNTHASE"/>
    <property type="match status" value="1"/>
</dbReference>
<dbReference type="SUPFAM" id="SSF56024">
    <property type="entry name" value="Phospholipase D/nuclease"/>
    <property type="match status" value="2"/>
</dbReference>
<feature type="region of interest" description="Disordered" evidence="1">
    <location>
        <begin position="357"/>
        <end position="422"/>
    </location>
</feature>
<feature type="region of interest" description="Disordered" evidence="1">
    <location>
        <begin position="1"/>
        <end position="30"/>
    </location>
</feature>
<dbReference type="PROSITE" id="PS50240">
    <property type="entry name" value="TRYPSIN_DOM"/>
    <property type="match status" value="1"/>
</dbReference>
<dbReference type="GO" id="GO:0030572">
    <property type="term" value="F:phosphatidyltransferase activity"/>
    <property type="evidence" value="ECO:0007669"/>
    <property type="project" value="UniProtKB-ARBA"/>
</dbReference>
<dbReference type="STRING" id="596152.DesU5LDRAFT_3314"/>
<dbReference type="Gene3D" id="2.40.10.10">
    <property type="entry name" value="Trypsin-like serine proteases"/>
    <property type="match status" value="2"/>
</dbReference>
<evidence type="ECO:0000259" key="2">
    <source>
        <dbReference type="PROSITE" id="PS50035"/>
    </source>
</evidence>
<dbReference type="GO" id="GO:0004252">
    <property type="term" value="F:serine-type endopeptidase activity"/>
    <property type="evidence" value="ECO:0007669"/>
    <property type="project" value="InterPro"/>
</dbReference>
<dbReference type="InterPro" id="IPR001736">
    <property type="entry name" value="PLipase_D/transphosphatidylase"/>
</dbReference>
<sequence>MAAAEEKNPSVRAERYAGPDSPFLNQEPFARQGEWGGRLGALEAESPFLTDIEQARARPETAETESTAAFGDKLVPADAFEFEEQGIINGDNRLRVKDTTAVPWRWMCKILVEDSRGRPVGSGTGVLISNKHVLTAAHVVYDAYKNMQQYTITVIPALDDLQEPFDRYALASKPKIRREYDPMAKDSFNWDYALLTLGTAVGQKQFEAIHGNPLCYWASPECGANTVFARLDPRLLNGKAAYTAGYATGKGGKSLWCATGILHSANEKRRIMWTTADTTRGQSGSPVWIIDNKKNCLVGVAAGAGTGSNIVVRVTRELVHQLRAWIAEDGETPAMIETEEAFEPPLHLMPEPETMMRPDSQAKPWRQPETEAWEESAASVSTPGWDQTEEPEAETGPGEFEWQRGADGAEEAAPDAVQGAEEEFRVDRLPQKAQTQFAKTDSAAWRDAVDAAIAAGVKNPNDLADLIFFMQHRDRVDRQVGKPIDKADPNFFKLRAEWNLYHTIASRRLTPSTSCSVFLPARPSGDYEQYVAKPTTGRITLLINGRTSATPKTDAFDSMQQAVESLGKNDVVYLSAFQFNTTKLTGPKPPGIATWTDLFVSKAKQGVKIRIIMTDIPENGPTGWKSNLDDLKKAVERSDFPVSARDNLKYIVSMHPAKLQFQIVSFTKKIVKVVQTGGISAHVATHHQKFMVVIEDGSTVAYCGGLDISPQRTPEGWPNIKLQPANALVWHDTHVKLEGLIARDLEREFILRWNREKDASTAGRLADWKPFENLGQAPLSAADREAARNIHKLQMHRTVSVGATPPDIRRDDVWQGYFRLIGCAMRYLYMENQYFHVPEMADAIVKQAEAQPDLIVIIVVAFQIDDPTNQFTDHGRALQNEFFKRLFARFSKIPNNRLRVYTMVGRLVHAKLILADDQALSVGSTNADARDFFMDTQLNVMLDAPEAAKEFRHQLWSHDLGVPETTVAAWTVSDFLPQWDLIAMANEGLKATPEKMLGEGVVPFDPTTVKGKLFAIPDVLTEMEVEELEDDT</sequence>
<dbReference type="AlphaFoldDB" id="I2Q590"/>
<dbReference type="SUPFAM" id="SSF50494">
    <property type="entry name" value="Trypsin-like serine proteases"/>
    <property type="match status" value="1"/>
</dbReference>
<dbReference type="Pfam" id="PF13091">
    <property type="entry name" value="PLDc_2"/>
    <property type="match status" value="1"/>
</dbReference>
<reference evidence="4" key="1">
    <citation type="submission" date="2011-11" db="EMBL/GenBank/DDBJ databases">
        <title>Improved High-Quality Draft sequence of Desulfovibrio sp. U5L.</title>
        <authorList>
            <consortium name="US DOE Joint Genome Institute"/>
            <person name="Lucas S."/>
            <person name="Han J."/>
            <person name="Lapidus A."/>
            <person name="Cheng J.-F."/>
            <person name="Goodwin L."/>
            <person name="Pitluck S."/>
            <person name="Peters L."/>
            <person name="Ovchinnikova G."/>
            <person name="Held B."/>
            <person name="Detter J.C."/>
            <person name="Han C."/>
            <person name="Tapia R."/>
            <person name="Land M."/>
            <person name="Hauser L."/>
            <person name="Kyrpides N."/>
            <person name="Ivanova N."/>
            <person name="Pagani I."/>
            <person name="Gabster J."/>
            <person name="Walker C."/>
            <person name="Stolyar S."/>
            <person name="Stahl D."/>
            <person name="Arkin A."/>
            <person name="Dehal P."/>
            <person name="Hazen T."/>
            <person name="Woyke T."/>
        </authorList>
    </citation>
    <scope>NUCLEOTIDE SEQUENCE [LARGE SCALE GENOMIC DNA]</scope>
    <source>
        <strain evidence="4">U5L</strain>
    </source>
</reference>
<dbReference type="GO" id="GO:0006508">
    <property type="term" value="P:proteolysis"/>
    <property type="evidence" value="ECO:0007669"/>
    <property type="project" value="InterPro"/>
</dbReference>
<evidence type="ECO:0000313" key="4">
    <source>
        <dbReference type="EMBL" id="EIG54946.1"/>
    </source>
</evidence>
<evidence type="ECO:0000259" key="3">
    <source>
        <dbReference type="PROSITE" id="PS50240"/>
    </source>
</evidence>
<dbReference type="HOGENOM" id="CLU_294019_0_0_7"/>
<feature type="compositionally biased region" description="Basic and acidic residues" evidence="1">
    <location>
        <begin position="1"/>
        <end position="17"/>
    </location>
</feature>
<dbReference type="SMART" id="SM00155">
    <property type="entry name" value="PLDc"/>
    <property type="match status" value="2"/>
</dbReference>
<evidence type="ECO:0000256" key="1">
    <source>
        <dbReference type="SAM" id="MobiDB-lite"/>
    </source>
</evidence>
<name>I2Q590_9BACT</name>
<dbReference type="Gene3D" id="3.30.870.10">
    <property type="entry name" value="Endonuclease Chain A"/>
    <property type="match status" value="2"/>
</dbReference>
<feature type="domain" description="PLD phosphodiesterase" evidence="2">
    <location>
        <begin position="904"/>
        <end position="931"/>
    </location>
</feature>
<dbReference type="PANTHER" id="PTHR21248:SF22">
    <property type="entry name" value="PHOSPHOLIPASE D"/>
    <property type="match status" value="1"/>
</dbReference>
<dbReference type="PROSITE" id="PS50035">
    <property type="entry name" value="PLD"/>
    <property type="match status" value="1"/>
</dbReference>
<dbReference type="InterPro" id="IPR025202">
    <property type="entry name" value="PLD-like_dom"/>
</dbReference>
<dbReference type="Pfam" id="PF13365">
    <property type="entry name" value="Trypsin_2"/>
    <property type="match status" value="1"/>
</dbReference>
<dbReference type="EMBL" id="JH600068">
    <property type="protein sequence ID" value="EIG54946.1"/>
    <property type="molecule type" value="Genomic_DNA"/>
</dbReference>
<dbReference type="InterPro" id="IPR009003">
    <property type="entry name" value="Peptidase_S1_PA"/>
</dbReference>
<dbReference type="InterPro" id="IPR043504">
    <property type="entry name" value="Peptidase_S1_PA_chymotrypsin"/>
</dbReference>
<accession>I2Q590</accession>
<protein>
    <submittedName>
        <fullName evidence="4">Phosphatidylserine/phosphatidylglycerophosphate/ cardiolipin synthase</fullName>
    </submittedName>
</protein>
<feature type="domain" description="Peptidase S1" evidence="3">
    <location>
        <begin position="87"/>
        <end position="331"/>
    </location>
</feature>
<gene>
    <name evidence="4" type="ORF">DesU5LDRAFT_3314</name>
</gene>
<dbReference type="GO" id="GO:0032049">
    <property type="term" value="P:cardiolipin biosynthetic process"/>
    <property type="evidence" value="ECO:0007669"/>
    <property type="project" value="UniProtKB-ARBA"/>
</dbReference>
<dbReference type="InterPro" id="IPR001254">
    <property type="entry name" value="Trypsin_dom"/>
</dbReference>
<dbReference type="eggNOG" id="COG1502">
    <property type="taxonomic scope" value="Bacteria"/>
</dbReference>